<gene>
    <name evidence="6" type="ORF">J2S15_003253</name>
</gene>
<keyword evidence="1" id="KW-0540">Nuclease</keyword>
<evidence type="ECO:0000313" key="7">
    <source>
        <dbReference type="Proteomes" id="UP001230220"/>
    </source>
</evidence>
<dbReference type="Proteomes" id="UP001230220">
    <property type="component" value="Unassembled WGS sequence"/>
</dbReference>
<keyword evidence="2" id="KW-0255">Endonuclease</keyword>
<keyword evidence="7" id="KW-1185">Reference proteome</keyword>
<dbReference type="SMART" id="SM00318">
    <property type="entry name" value="SNc"/>
    <property type="match status" value="1"/>
</dbReference>
<keyword evidence="3 6" id="KW-0378">Hydrolase</keyword>
<name>A0ABU0E6H1_9FIRM</name>
<dbReference type="Pfam" id="PF00565">
    <property type="entry name" value="SNase"/>
    <property type="match status" value="1"/>
</dbReference>
<dbReference type="EMBL" id="JAUSUR010000007">
    <property type="protein sequence ID" value="MDQ0362499.1"/>
    <property type="molecule type" value="Genomic_DNA"/>
</dbReference>
<accession>A0ABU0E6H1</accession>
<keyword evidence="4" id="KW-1133">Transmembrane helix</keyword>
<sequence>MKKKTKQSILKRLSKKSYLLVIAVGIFFYMQDYLDKNTSSTTTQNGIAFSACVDGDTAKLMIDGEEKTVRFLAVNTPETKHPTKGKEFYGEEASEYTCSMLSNATEIELEYEESNRTDKYSRILAWVWVDGNLLQRSLVGEGYATVDYIYGDYRYTDELYSLQDYAEENKLGIWKE</sequence>
<dbReference type="RefSeq" id="WP_307410173.1">
    <property type="nucleotide sequence ID" value="NZ_JAUSUR010000007.1"/>
</dbReference>
<evidence type="ECO:0000256" key="3">
    <source>
        <dbReference type="ARBA" id="ARBA00022801"/>
    </source>
</evidence>
<reference evidence="6 7" key="1">
    <citation type="submission" date="2023-07" db="EMBL/GenBank/DDBJ databases">
        <title>Genomic Encyclopedia of Type Strains, Phase IV (KMG-IV): sequencing the most valuable type-strain genomes for metagenomic binning, comparative biology and taxonomic classification.</title>
        <authorList>
            <person name="Goeker M."/>
        </authorList>
    </citation>
    <scope>NUCLEOTIDE SEQUENCE [LARGE SCALE GENOMIC DNA]</scope>
    <source>
        <strain evidence="6 7">DSM 16784</strain>
    </source>
</reference>
<dbReference type="PANTHER" id="PTHR12302">
    <property type="entry name" value="EBNA2 BINDING PROTEIN P100"/>
    <property type="match status" value="1"/>
</dbReference>
<organism evidence="6 7">
    <name type="scientific">Breznakia pachnodae</name>
    <dbReference type="NCBI Taxonomy" id="265178"/>
    <lineage>
        <taxon>Bacteria</taxon>
        <taxon>Bacillati</taxon>
        <taxon>Bacillota</taxon>
        <taxon>Erysipelotrichia</taxon>
        <taxon>Erysipelotrichales</taxon>
        <taxon>Erysipelotrichaceae</taxon>
        <taxon>Breznakia</taxon>
    </lineage>
</organism>
<evidence type="ECO:0000256" key="1">
    <source>
        <dbReference type="ARBA" id="ARBA00022722"/>
    </source>
</evidence>
<evidence type="ECO:0000313" key="6">
    <source>
        <dbReference type="EMBL" id="MDQ0362499.1"/>
    </source>
</evidence>
<feature type="transmembrane region" description="Helical" evidence="4">
    <location>
        <begin position="12"/>
        <end position="30"/>
    </location>
</feature>
<dbReference type="InterPro" id="IPR035437">
    <property type="entry name" value="SNase_OB-fold_sf"/>
</dbReference>
<evidence type="ECO:0000259" key="5">
    <source>
        <dbReference type="PROSITE" id="PS50830"/>
    </source>
</evidence>
<dbReference type="EC" id="3.1.31.1" evidence="6"/>
<dbReference type="SUPFAM" id="SSF50199">
    <property type="entry name" value="Staphylococcal nuclease"/>
    <property type="match status" value="1"/>
</dbReference>
<evidence type="ECO:0000256" key="4">
    <source>
        <dbReference type="SAM" id="Phobius"/>
    </source>
</evidence>
<protein>
    <submittedName>
        <fullName evidence="6">Micrococcal nuclease</fullName>
        <ecNumber evidence="6">3.1.31.1</ecNumber>
    </submittedName>
</protein>
<evidence type="ECO:0000256" key="2">
    <source>
        <dbReference type="ARBA" id="ARBA00022759"/>
    </source>
</evidence>
<proteinExistence type="predicted"/>
<comment type="caution">
    <text evidence="6">The sequence shown here is derived from an EMBL/GenBank/DDBJ whole genome shotgun (WGS) entry which is preliminary data.</text>
</comment>
<dbReference type="Gene3D" id="2.40.50.90">
    <property type="match status" value="1"/>
</dbReference>
<dbReference type="PANTHER" id="PTHR12302:SF3">
    <property type="entry name" value="SERINE_THREONINE-PROTEIN KINASE 31"/>
    <property type="match status" value="1"/>
</dbReference>
<dbReference type="InterPro" id="IPR016071">
    <property type="entry name" value="Staphylococal_nuclease_OB-fold"/>
</dbReference>
<feature type="domain" description="TNase-like" evidence="5">
    <location>
        <begin position="53"/>
        <end position="176"/>
    </location>
</feature>
<dbReference type="GO" id="GO:1990599">
    <property type="term" value="F:3' overhang single-stranded DNA endodeoxyribonuclease activity"/>
    <property type="evidence" value="ECO:0007669"/>
    <property type="project" value="UniProtKB-EC"/>
</dbReference>
<dbReference type="PROSITE" id="PS50830">
    <property type="entry name" value="TNASE_3"/>
    <property type="match status" value="1"/>
</dbReference>
<keyword evidence="4" id="KW-0472">Membrane</keyword>
<keyword evidence="4" id="KW-0812">Transmembrane</keyword>